<dbReference type="InterPro" id="IPR042094">
    <property type="entry name" value="T2SS_GspF_sf"/>
</dbReference>
<evidence type="ECO:0000259" key="8">
    <source>
        <dbReference type="Pfam" id="PF00482"/>
    </source>
</evidence>
<dbReference type="Pfam" id="PF00482">
    <property type="entry name" value="T2SSF"/>
    <property type="match status" value="2"/>
</dbReference>
<dbReference type="EMBL" id="JACEFG010000001">
    <property type="protein sequence ID" value="MBA2173612.1"/>
    <property type="molecule type" value="Genomic_DNA"/>
</dbReference>
<dbReference type="Gene3D" id="1.20.81.30">
    <property type="entry name" value="Type II secretion system (T2SS), domain F"/>
    <property type="match status" value="2"/>
</dbReference>
<keyword evidence="10" id="KW-1185">Reference proteome</keyword>
<name>A0A838CN45_9BACI</name>
<evidence type="ECO:0000313" key="10">
    <source>
        <dbReference type="Proteomes" id="UP000571017"/>
    </source>
</evidence>
<organism evidence="9 10">
    <name type="scientific">Halobacillus locisalis</name>
    <dbReference type="NCBI Taxonomy" id="220753"/>
    <lineage>
        <taxon>Bacteria</taxon>
        <taxon>Bacillati</taxon>
        <taxon>Bacillota</taxon>
        <taxon>Bacilli</taxon>
        <taxon>Bacillales</taxon>
        <taxon>Bacillaceae</taxon>
        <taxon>Halobacillus</taxon>
    </lineage>
</organism>
<keyword evidence="3" id="KW-1003">Cell membrane</keyword>
<feature type="domain" description="Type II secretion system protein GspF" evidence="8">
    <location>
        <begin position="220"/>
        <end position="342"/>
    </location>
</feature>
<sequence>MRSALRKLPTWSWKFERPLPVHTQILFFHRVSHILSKGYPLLEALSMTSWDKTLKPISDELNHSLTKGETIDEGFRNAKFSKVVTNYLYFARSQHDLASSFRQCKDILQLRREYTRKVIQATRYPVLLLLFMLVAFSIIQHTVLPNFLVLFEEQSTDTLWLLKGISLFIRTLGVLALLSVLASILLRLITPKLSIDNRIRLFKKIPLFYKGYSFVLSFLFSHHLQTLLQTKLTLKESLEFMRQHQRYDILAHYSEQILNELAFGRTLSQAIHPCEMLRSELTDLFHQTNDVDALNDELELLSEFYMDHMKTTLLKWVQWIQPAFFLLIAFLVITIYASIMLPLYEWMNQL</sequence>
<evidence type="ECO:0000256" key="1">
    <source>
        <dbReference type="ARBA" id="ARBA00004651"/>
    </source>
</evidence>
<gene>
    <name evidence="9" type="ORF">H0266_01755</name>
</gene>
<dbReference type="RefSeq" id="WP_181470660.1">
    <property type="nucleotide sequence ID" value="NZ_JACEFG010000001.1"/>
</dbReference>
<comment type="similarity">
    <text evidence="2">Belongs to the GSP F family.</text>
</comment>
<dbReference type="PANTHER" id="PTHR30012">
    <property type="entry name" value="GENERAL SECRETION PATHWAY PROTEIN"/>
    <property type="match status" value="1"/>
</dbReference>
<evidence type="ECO:0000256" key="3">
    <source>
        <dbReference type="ARBA" id="ARBA00022475"/>
    </source>
</evidence>
<evidence type="ECO:0000256" key="2">
    <source>
        <dbReference type="ARBA" id="ARBA00005745"/>
    </source>
</evidence>
<keyword evidence="6 7" id="KW-0472">Membrane</keyword>
<dbReference type="InterPro" id="IPR018076">
    <property type="entry name" value="T2SS_GspF_dom"/>
</dbReference>
<dbReference type="PANTHER" id="PTHR30012:SF0">
    <property type="entry name" value="TYPE II SECRETION SYSTEM PROTEIN F-RELATED"/>
    <property type="match status" value="1"/>
</dbReference>
<evidence type="ECO:0000256" key="6">
    <source>
        <dbReference type="ARBA" id="ARBA00023136"/>
    </source>
</evidence>
<reference evidence="9 10" key="1">
    <citation type="journal article" date="2004" name="Extremophiles">
        <title>Halobacillus locisalis sp. nov., a halophilic bacterium isolated from a marine solar saltern of the Yellow Sea in Korea.</title>
        <authorList>
            <person name="Yoon J.H."/>
            <person name="Kang K.H."/>
            <person name="Oh T.K."/>
            <person name="Park Y.H."/>
        </authorList>
    </citation>
    <scope>NUCLEOTIDE SEQUENCE [LARGE SCALE GENOMIC DNA]</scope>
    <source>
        <strain evidence="9 10">KCTC 3788</strain>
    </source>
</reference>
<feature type="transmembrane region" description="Helical" evidence="7">
    <location>
        <begin position="319"/>
        <end position="344"/>
    </location>
</feature>
<evidence type="ECO:0000256" key="5">
    <source>
        <dbReference type="ARBA" id="ARBA00022989"/>
    </source>
</evidence>
<evidence type="ECO:0000313" key="9">
    <source>
        <dbReference type="EMBL" id="MBA2173612.1"/>
    </source>
</evidence>
<dbReference type="InterPro" id="IPR003004">
    <property type="entry name" value="GspF/PilC"/>
</dbReference>
<dbReference type="GO" id="GO:0005886">
    <property type="term" value="C:plasma membrane"/>
    <property type="evidence" value="ECO:0007669"/>
    <property type="project" value="UniProtKB-SubCell"/>
</dbReference>
<protein>
    <submittedName>
        <fullName evidence="9">Type II secretion system F family protein</fullName>
    </submittedName>
</protein>
<comment type="subcellular location">
    <subcellularLocation>
        <location evidence="1">Cell membrane</location>
        <topology evidence="1">Multi-pass membrane protein</topology>
    </subcellularLocation>
</comment>
<evidence type="ECO:0000256" key="7">
    <source>
        <dbReference type="SAM" id="Phobius"/>
    </source>
</evidence>
<dbReference type="Proteomes" id="UP000571017">
    <property type="component" value="Unassembled WGS sequence"/>
</dbReference>
<keyword evidence="5 7" id="KW-1133">Transmembrane helix</keyword>
<keyword evidence="4 7" id="KW-0812">Transmembrane</keyword>
<feature type="transmembrane region" description="Helical" evidence="7">
    <location>
        <begin position="126"/>
        <end position="144"/>
    </location>
</feature>
<feature type="transmembrane region" description="Helical" evidence="7">
    <location>
        <begin position="164"/>
        <end position="186"/>
    </location>
</feature>
<proteinExistence type="inferred from homology"/>
<dbReference type="AlphaFoldDB" id="A0A838CN45"/>
<accession>A0A838CN45</accession>
<evidence type="ECO:0000256" key="4">
    <source>
        <dbReference type="ARBA" id="ARBA00022692"/>
    </source>
</evidence>
<comment type="caution">
    <text evidence="9">The sequence shown here is derived from an EMBL/GenBank/DDBJ whole genome shotgun (WGS) entry which is preliminary data.</text>
</comment>
<feature type="domain" description="Type II secretion system protein GspF" evidence="8">
    <location>
        <begin position="27"/>
        <end position="139"/>
    </location>
</feature>